<feature type="transmembrane region" description="Helical" evidence="8">
    <location>
        <begin position="185"/>
        <end position="208"/>
    </location>
</feature>
<dbReference type="GO" id="GO:0005886">
    <property type="term" value="C:plasma membrane"/>
    <property type="evidence" value="ECO:0007669"/>
    <property type="project" value="TreeGrafter"/>
</dbReference>
<evidence type="ECO:0000256" key="4">
    <source>
        <dbReference type="ARBA" id="ARBA00023040"/>
    </source>
</evidence>
<proteinExistence type="predicted"/>
<name>A0A815Y177_ADIRI</name>
<comment type="subcellular location">
    <subcellularLocation>
        <location evidence="1">Membrane</location>
        <topology evidence="1">Multi-pass membrane protein</topology>
    </subcellularLocation>
</comment>
<dbReference type="AlphaFoldDB" id="A0A815Y177"/>
<dbReference type="InterPro" id="IPR017452">
    <property type="entry name" value="GPCR_Rhodpsn_7TM"/>
</dbReference>
<accession>A0A815Y177</accession>
<protein>
    <recommendedName>
        <fullName evidence="9">G-protein coupled receptors family 1 profile domain-containing protein</fullName>
    </recommendedName>
</protein>
<feature type="transmembrane region" description="Helical" evidence="8">
    <location>
        <begin position="269"/>
        <end position="291"/>
    </location>
</feature>
<reference evidence="10" key="1">
    <citation type="submission" date="2021-02" db="EMBL/GenBank/DDBJ databases">
        <authorList>
            <person name="Nowell W R."/>
        </authorList>
    </citation>
    <scope>NUCLEOTIDE SEQUENCE</scope>
</reference>
<evidence type="ECO:0000256" key="5">
    <source>
        <dbReference type="ARBA" id="ARBA00023136"/>
    </source>
</evidence>
<dbReference type="Gene3D" id="1.20.1070.10">
    <property type="entry name" value="Rhodopsin 7-helix transmembrane proteins"/>
    <property type="match status" value="1"/>
</dbReference>
<organism evidence="10 11">
    <name type="scientific">Adineta ricciae</name>
    <name type="common">Rotifer</name>
    <dbReference type="NCBI Taxonomy" id="249248"/>
    <lineage>
        <taxon>Eukaryota</taxon>
        <taxon>Metazoa</taxon>
        <taxon>Spiralia</taxon>
        <taxon>Gnathifera</taxon>
        <taxon>Rotifera</taxon>
        <taxon>Eurotatoria</taxon>
        <taxon>Bdelloidea</taxon>
        <taxon>Adinetida</taxon>
        <taxon>Adinetidae</taxon>
        <taxon>Adineta</taxon>
    </lineage>
</organism>
<dbReference type="EMBL" id="CAJNOR010005509">
    <property type="protein sequence ID" value="CAF1565330.1"/>
    <property type="molecule type" value="Genomic_DNA"/>
</dbReference>
<evidence type="ECO:0000256" key="1">
    <source>
        <dbReference type="ARBA" id="ARBA00004141"/>
    </source>
</evidence>
<gene>
    <name evidence="10" type="ORF">XAT740_LOCUS43982</name>
</gene>
<feature type="transmembrane region" description="Helical" evidence="8">
    <location>
        <begin position="137"/>
        <end position="156"/>
    </location>
</feature>
<evidence type="ECO:0000313" key="10">
    <source>
        <dbReference type="EMBL" id="CAF1565330.1"/>
    </source>
</evidence>
<dbReference type="InterPro" id="IPR000276">
    <property type="entry name" value="GPCR_Rhodpsn"/>
</dbReference>
<dbReference type="PROSITE" id="PS50262">
    <property type="entry name" value="G_PROTEIN_RECEP_F1_2"/>
    <property type="match status" value="1"/>
</dbReference>
<feature type="transmembrane region" description="Helical" evidence="8">
    <location>
        <begin position="16"/>
        <end position="40"/>
    </location>
</feature>
<feature type="transmembrane region" description="Helical" evidence="8">
    <location>
        <begin position="229"/>
        <end position="257"/>
    </location>
</feature>
<keyword evidence="7" id="KW-0807">Transducer</keyword>
<evidence type="ECO:0000259" key="9">
    <source>
        <dbReference type="PROSITE" id="PS50262"/>
    </source>
</evidence>
<dbReference type="Proteomes" id="UP000663828">
    <property type="component" value="Unassembled WGS sequence"/>
</dbReference>
<dbReference type="SUPFAM" id="SSF81321">
    <property type="entry name" value="Family A G protein-coupled receptor-like"/>
    <property type="match status" value="1"/>
</dbReference>
<evidence type="ECO:0000256" key="3">
    <source>
        <dbReference type="ARBA" id="ARBA00022989"/>
    </source>
</evidence>
<evidence type="ECO:0000256" key="8">
    <source>
        <dbReference type="SAM" id="Phobius"/>
    </source>
</evidence>
<dbReference type="Pfam" id="PF00001">
    <property type="entry name" value="7tm_1"/>
    <property type="match status" value="1"/>
</dbReference>
<feature type="domain" description="G-protein coupled receptors family 1 profile" evidence="9">
    <location>
        <begin position="31"/>
        <end position="288"/>
    </location>
</feature>
<feature type="transmembrane region" description="Helical" evidence="8">
    <location>
        <begin position="52"/>
        <end position="75"/>
    </location>
</feature>
<comment type="caution">
    <text evidence="10">The sequence shown here is derived from an EMBL/GenBank/DDBJ whole genome shotgun (WGS) entry which is preliminary data.</text>
</comment>
<keyword evidence="2 8" id="KW-0812">Transmembrane</keyword>
<keyword evidence="3 8" id="KW-1133">Transmembrane helix</keyword>
<dbReference type="PANTHER" id="PTHR24243:SF233">
    <property type="entry name" value="THYROTROPIN-RELEASING HORMONE RECEPTOR"/>
    <property type="match status" value="1"/>
</dbReference>
<feature type="transmembrane region" description="Helical" evidence="8">
    <location>
        <begin position="95"/>
        <end position="117"/>
    </location>
</feature>
<dbReference type="GO" id="GO:0004930">
    <property type="term" value="F:G protein-coupled receptor activity"/>
    <property type="evidence" value="ECO:0007669"/>
    <property type="project" value="UniProtKB-KW"/>
</dbReference>
<evidence type="ECO:0000256" key="7">
    <source>
        <dbReference type="ARBA" id="ARBA00023224"/>
    </source>
</evidence>
<keyword evidence="11" id="KW-1185">Reference proteome</keyword>
<sequence length="325" mass="37082">MSIVTISSLLLANQQVFIYMGIPILVLGVIGGVLNTSVFLSLHTFRESSCAFYLTIMSILNIDQLLTGLSTRIVISGFGIDFTGTSLFYCKFRIFFLQVTTCSSFACICLAAIDQYFATCTFISWQRWSNLRLARRLVVGTIIIIIIEQIPTLIYYNEVLSTSSNKTTCTITSNTFYLFGLYGNYLLLGNIIPYTITFSAGILAYRNIRQLGYRTVPLVRRELDKQLSTIVLVQILYMCLTVPTSLVIYFIIIYGNIQDVTLRLEIDLAYTITTCLYYSYFASPFYIYMLFSERFRRQCIYVTCQIFVKQHRPHRIAPDAPSIPA</sequence>
<evidence type="ECO:0000256" key="2">
    <source>
        <dbReference type="ARBA" id="ARBA00022692"/>
    </source>
</evidence>
<keyword evidence="5 8" id="KW-0472">Membrane</keyword>
<dbReference type="PANTHER" id="PTHR24243">
    <property type="entry name" value="G-PROTEIN COUPLED RECEPTOR"/>
    <property type="match status" value="1"/>
</dbReference>
<keyword evidence="4" id="KW-0297">G-protein coupled receptor</keyword>
<evidence type="ECO:0000256" key="6">
    <source>
        <dbReference type="ARBA" id="ARBA00023170"/>
    </source>
</evidence>
<evidence type="ECO:0000313" key="11">
    <source>
        <dbReference type="Proteomes" id="UP000663828"/>
    </source>
</evidence>
<keyword evidence="6" id="KW-0675">Receptor</keyword>